<dbReference type="AlphaFoldDB" id="A0A1W9ZZG6"/>
<evidence type="ECO:0000256" key="1">
    <source>
        <dbReference type="SAM" id="MobiDB-lite"/>
    </source>
</evidence>
<evidence type="ECO:0000313" key="3">
    <source>
        <dbReference type="EMBL" id="ORA23237.1"/>
    </source>
</evidence>
<evidence type="ECO:0008006" key="5">
    <source>
        <dbReference type="Google" id="ProtNLM"/>
    </source>
</evidence>
<dbReference type="RefSeq" id="WP_083112406.1">
    <property type="nucleotide sequence ID" value="NZ_JACKTS010000023.1"/>
</dbReference>
<feature type="region of interest" description="Disordered" evidence="1">
    <location>
        <begin position="31"/>
        <end position="60"/>
    </location>
</feature>
<reference evidence="3 4" key="1">
    <citation type="submission" date="2017-02" db="EMBL/GenBank/DDBJ databases">
        <title>The new phylogeny of genus Mycobacterium.</title>
        <authorList>
            <person name="Tortoli E."/>
            <person name="Trovato A."/>
            <person name="Cirillo D.M."/>
        </authorList>
    </citation>
    <scope>NUCLEOTIDE SEQUENCE [LARGE SCALE GENOMIC DNA]</scope>
    <source>
        <strain evidence="3 4">DSM 45057</strain>
    </source>
</reference>
<keyword evidence="2" id="KW-0732">Signal</keyword>
<dbReference type="PROSITE" id="PS51257">
    <property type="entry name" value="PROKAR_LIPOPROTEIN"/>
    <property type="match status" value="1"/>
</dbReference>
<comment type="caution">
    <text evidence="3">The sequence shown here is derived from an EMBL/GenBank/DDBJ whole genome shotgun (WGS) entry which is preliminary data.</text>
</comment>
<dbReference type="InterPro" id="IPR020377">
    <property type="entry name" value="Uncharacterised_LpqV"/>
</dbReference>
<dbReference type="EMBL" id="MVHE01000007">
    <property type="protein sequence ID" value="ORA23237.1"/>
    <property type="molecule type" value="Genomic_DNA"/>
</dbReference>
<feature type="chain" id="PRO_5038685635" description="Lipoprotein LpqV" evidence="2">
    <location>
        <begin position="25"/>
        <end position="144"/>
    </location>
</feature>
<sequence>MRRCRAAPLRWSLIVAAACLAVVAGCSHSGGHSKASTSPAQSSSRAGSLPPGAVGISPAGVTTRVDVPADSTEEEYFQACHAARMWMDTQPDTGQPLIEPYLAMVQASASGVAGSWNTRWADLTPARQSAVIVAAAAAADHGCG</sequence>
<evidence type="ECO:0000313" key="4">
    <source>
        <dbReference type="Proteomes" id="UP000192284"/>
    </source>
</evidence>
<keyword evidence="4" id="KW-1185">Reference proteome</keyword>
<dbReference type="Proteomes" id="UP000192284">
    <property type="component" value="Unassembled WGS sequence"/>
</dbReference>
<name>A0A1W9ZZG6_MYCAN</name>
<protein>
    <recommendedName>
        <fullName evidence="5">Lipoprotein LpqV</fullName>
    </recommendedName>
</protein>
<dbReference type="Pfam" id="PF17301">
    <property type="entry name" value="LpqV"/>
    <property type="match status" value="1"/>
</dbReference>
<organism evidence="3 4">
    <name type="scientific">Mycobacterium angelicum</name>
    <dbReference type="NCBI Taxonomy" id="470074"/>
    <lineage>
        <taxon>Bacteria</taxon>
        <taxon>Bacillati</taxon>
        <taxon>Actinomycetota</taxon>
        <taxon>Actinomycetes</taxon>
        <taxon>Mycobacteriales</taxon>
        <taxon>Mycobacteriaceae</taxon>
        <taxon>Mycobacterium</taxon>
    </lineage>
</organism>
<evidence type="ECO:0000256" key="2">
    <source>
        <dbReference type="SAM" id="SignalP"/>
    </source>
</evidence>
<gene>
    <name evidence="3" type="ORF">BST12_07070</name>
</gene>
<accession>A0A1W9ZZG6</accession>
<proteinExistence type="predicted"/>
<dbReference type="OrthoDB" id="4639220at2"/>
<feature type="compositionally biased region" description="Low complexity" evidence="1">
    <location>
        <begin position="33"/>
        <end position="48"/>
    </location>
</feature>
<feature type="signal peptide" evidence="2">
    <location>
        <begin position="1"/>
        <end position="24"/>
    </location>
</feature>